<sequence length="178" mass="20172">MEPIAAGSASDPKAPAHTTQLMLQIDESASSSQGPQNQNNAPIYNWPILDLLPMFNLQSYTYTELKMTNTAVKVFPDCDWEKAKHLIEEDPSMVRTAITWKYETALHVATKAEQTVFVLEIIKHMNERTRLDAARYRKGDTAFCLAVAKVLGICGRSTWLFCLEKSIWQSFYIITLLI</sequence>
<name>A0A5C7IU08_9ROSI</name>
<organism evidence="1 2">
    <name type="scientific">Acer yangbiense</name>
    <dbReference type="NCBI Taxonomy" id="1000413"/>
    <lineage>
        <taxon>Eukaryota</taxon>
        <taxon>Viridiplantae</taxon>
        <taxon>Streptophyta</taxon>
        <taxon>Embryophyta</taxon>
        <taxon>Tracheophyta</taxon>
        <taxon>Spermatophyta</taxon>
        <taxon>Magnoliopsida</taxon>
        <taxon>eudicotyledons</taxon>
        <taxon>Gunneridae</taxon>
        <taxon>Pentapetalae</taxon>
        <taxon>rosids</taxon>
        <taxon>malvids</taxon>
        <taxon>Sapindales</taxon>
        <taxon>Sapindaceae</taxon>
        <taxon>Hippocastanoideae</taxon>
        <taxon>Acereae</taxon>
        <taxon>Acer</taxon>
    </lineage>
</organism>
<dbReference type="EMBL" id="VAHF01000001">
    <property type="protein sequence ID" value="TXG71912.1"/>
    <property type="molecule type" value="Genomic_DNA"/>
</dbReference>
<comment type="caution">
    <text evidence="1">The sequence shown here is derived from an EMBL/GenBank/DDBJ whole genome shotgun (WGS) entry which is preliminary data.</text>
</comment>
<proteinExistence type="predicted"/>
<evidence type="ECO:0000313" key="2">
    <source>
        <dbReference type="Proteomes" id="UP000323000"/>
    </source>
</evidence>
<protein>
    <submittedName>
        <fullName evidence="1">Uncharacterized protein</fullName>
    </submittedName>
</protein>
<dbReference type="Proteomes" id="UP000323000">
    <property type="component" value="Chromosome 1"/>
</dbReference>
<reference evidence="2" key="1">
    <citation type="journal article" date="2019" name="Gigascience">
        <title>De novo genome assembly of the endangered Acer yangbiense, a plant species with extremely small populations endemic to Yunnan Province, China.</title>
        <authorList>
            <person name="Yang J."/>
            <person name="Wariss H.M."/>
            <person name="Tao L."/>
            <person name="Zhang R."/>
            <person name="Yun Q."/>
            <person name="Hollingsworth P."/>
            <person name="Dao Z."/>
            <person name="Luo G."/>
            <person name="Guo H."/>
            <person name="Ma Y."/>
            <person name="Sun W."/>
        </authorList>
    </citation>
    <scope>NUCLEOTIDE SEQUENCE [LARGE SCALE GENOMIC DNA]</scope>
    <source>
        <strain evidence="2">cv. Malutang</strain>
    </source>
</reference>
<keyword evidence="2" id="KW-1185">Reference proteome</keyword>
<accession>A0A5C7IU08</accession>
<evidence type="ECO:0000313" key="1">
    <source>
        <dbReference type="EMBL" id="TXG71912.1"/>
    </source>
</evidence>
<gene>
    <name evidence="1" type="ORF">EZV62_000491</name>
</gene>
<dbReference type="AlphaFoldDB" id="A0A5C7IU08"/>